<keyword evidence="4" id="KW-1185">Reference proteome</keyword>
<evidence type="ECO:0000313" key="3">
    <source>
        <dbReference type="EMBL" id="MBZ5749488.1"/>
    </source>
</evidence>
<dbReference type="InterPro" id="IPR041522">
    <property type="entry name" value="CdaR_GGDEF"/>
</dbReference>
<sequence length="708" mass="81859">MTNNDLFLSFLHNKFDKISFELYYFQQIDQPAQFVYAHGDIEINKSKFVIPTSSKDEKMIIQTDGESTRISFFYPENEKVLFYLACPTIDQFKDELDSFYLIFSYLNIKNKMKAKDAELASMLESTRSITSSLELQEVLNSIITHALSVIPAADVGYLQLYDEKTERLIPRASVGFNDQLRATKLKSGESITGKVFKDGLPVIYYSRSEIYQGMATLSEDNFHYIQESFDNAKIKALISVPLILENKAFGVMTVQQLESQGQLNNNDLNLLQIFTAQAAIAIKNANLYKNAQDRLDEITILTKQLTEKNELLLKRAEIHETLTQLSLQNKSVEFIIFEINRIMNRDVFFFDYLETELYQKMNVANQQAMIDAFSQNFSNKKTPIYIDSFYQNETKTYIYPILSDRVSLGCFAIPLYTPLSALDIVTIEQASSVLALEMTKRKTQAEVYYKKTQELFHDLLHTKNPAKLEEIGESLGINKNSIYTVLLLKVDSYRDLFTLENEIHRLIIKIKRHIPEKRKIIFGFHNKITILLPTNTYDAIDDLIVKLQAQLFKWGEQAETLIYAGLSTSHHGIDSISKSYDEAKKSLSYAISRRKTDIMHYQKMGINRLFITQSSSEIENYTNEILSPLRTVKSRKNELEKTLFAYIKSNKSTIDSAEKLHIHKNTLYQRLKKIEDLLQLDLENPDDFLQIQLACHLYESFPQQENTQ</sequence>
<evidence type="ECO:0000313" key="4">
    <source>
        <dbReference type="Proteomes" id="UP001165287"/>
    </source>
</evidence>
<dbReference type="InterPro" id="IPR042070">
    <property type="entry name" value="PucR_C-HTH_sf"/>
</dbReference>
<dbReference type="SMART" id="SM00065">
    <property type="entry name" value="GAF"/>
    <property type="match status" value="1"/>
</dbReference>
<dbReference type="PANTHER" id="PTHR33744">
    <property type="entry name" value="CARBOHYDRATE DIACID REGULATOR"/>
    <property type="match status" value="1"/>
</dbReference>
<dbReference type="EMBL" id="JAIQUM010000006">
    <property type="protein sequence ID" value="MBZ5749488.1"/>
    <property type="molecule type" value="Genomic_DNA"/>
</dbReference>
<dbReference type="RefSeq" id="WP_224137269.1">
    <property type="nucleotide sequence ID" value="NZ_JAIQUM010000006.1"/>
</dbReference>
<proteinExistence type="inferred from homology"/>
<comment type="similarity">
    <text evidence="1">Belongs to the CdaR family.</text>
</comment>
<organism evidence="3 4">
    <name type="scientific">Metabacillus rhizolycopersici</name>
    <dbReference type="NCBI Taxonomy" id="2875709"/>
    <lineage>
        <taxon>Bacteria</taxon>
        <taxon>Bacillati</taxon>
        <taxon>Bacillota</taxon>
        <taxon>Bacilli</taxon>
        <taxon>Bacillales</taxon>
        <taxon>Bacillaceae</taxon>
        <taxon>Metabacillus</taxon>
    </lineage>
</organism>
<dbReference type="Gene3D" id="1.10.10.2840">
    <property type="entry name" value="PucR C-terminal helix-turn-helix domain"/>
    <property type="match status" value="1"/>
</dbReference>
<dbReference type="InterPro" id="IPR029016">
    <property type="entry name" value="GAF-like_dom_sf"/>
</dbReference>
<feature type="domain" description="GAF" evidence="2">
    <location>
        <begin position="134"/>
        <end position="292"/>
    </location>
</feature>
<protein>
    <submittedName>
        <fullName evidence="3">Helix-turn-helix domain-containing protein</fullName>
    </submittedName>
</protein>
<evidence type="ECO:0000256" key="1">
    <source>
        <dbReference type="ARBA" id="ARBA00006754"/>
    </source>
</evidence>
<evidence type="ECO:0000259" key="2">
    <source>
        <dbReference type="SMART" id="SM00065"/>
    </source>
</evidence>
<name>A0ABS7UME9_9BACI</name>
<dbReference type="Proteomes" id="UP001165287">
    <property type="component" value="Unassembled WGS sequence"/>
</dbReference>
<dbReference type="InterPro" id="IPR025736">
    <property type="entry name" value="PucR_C-HTH_dom"/>
</dbReference>
<gene>
    <name evidence="3" type="ORF">K9V48_04330</name>
</gene>
<comment type="caution">
    <text evidence="3">The sequence shown here is derived from an EMBL/GenBank/DDBJ whole genome shotgun (WGS) entry which is preliminary data.</text>
</comment>
<dbReference type="InterPro" id="IPR051448">
    <property type="entry name" value="CdaR-like_regulators"/>
</dbReference>
<dbReference type="Pfam" id="PF13185">
    <property type="entry name" value="GAF_2"/>
    <property type="match status" value="1"/>
</dbReference>
<dbReference type="SUPFAM" id="SSF55781">
    <property type="entry name" value="GAF domain-like"/>
    <property type="match status" value="1"/>
</dbReference>
<dbReference type="Pfam" id="PF13556">
    <property type="entry name" value="HTH_30"/>
    <property type="match status" value="1"/>
</dbReference>
<dbReference type="InterPro" id="IPR003018">
    <property type="entry name" value="GAF"/>
</dbReference>
<dbReference type="Pfam" id="PF17853">
    <property type="entry name" value="GGDEF_2"/>
    <property type="match status" value="1"/>
</dbReference>
<accession>A0ABS7UME9</accession>
<dbReference type="PANTHER" id="PTHR33744:SF1">
    <property type="entry name" value="DNA-BINDING TRANSCRIPTIONAL ACTIVATOR ADER"/>
    <property type="match status" value="1"/>
</dbReference>
<dbReference type="Gene3D" id="3.30.450.40">
    <property type="match status" value="1"/>
</dbReference>
<reference evidence="3" key="1">
    <citation type="submission" date="2024-05" db="EMBL/GenBank/DDBJ databases">
        <title>Metabacillus sp. nov., isolated from the rhizosphere soil of tomato plants.</title>
        <authorList>
            <person name="Ma R."/>
        </authorList>
    </citation>
    <scope>NUCLEOTIDE SEQUENCE</scope>
    <source>
        <strain evidence="3">DBTR6</strain>
    </source>
</reference>